<evidence type="ECO:0000256" key="1">
    <source>
        <dbReference type="SAM" id="MobiDB-lite"/>
    </source>
</evidence>
<dbReference type="EMBL" id="BPLR01001117">
    <property type="protein sequence ID" value="GIZ00094.1"/>
    <property type="molecule type" value="Genomic_DNA"/>
</dbReference>
<sequence length="90" mass="9788">MTIKAFWGCGDSMRGGKQGQSRKEGSNSCSDMPNPGSRDSIVLWGDGCTQSALRTKGVNGKSVFAHYISYYYRNASIAPMEDLKKSLDSV</sequence>
<dbReference type="Proteomes" id="UP001054945">
    <property type="component" value="Unassembled WGS sequence"/>
</dbReference>
<evidence type="ECO:0000313" key="3">
    <source>
        <dbReference type="Proteomes" id="UP001054945"/>
    </source>
</evidence>
<dbReference type="AlphaFoldDB" id="A0AAV4XZW9"/>
<accession>A0AAV4XZW9</accession>
<reference evidence="2 3" key="1">
    <citation type="submission" date="2021-06" db="EMBL/GenBank/DDBJ databases">
        <title>Caerostris extrusa draft genome.</title>
        <authorList>
            <person name="Kono N."/>
            <person name="Arakawa K."/>
        </authorList>
    </citation>
    <scope>NUCLEOTIDE SEQUENCE [LARGE SCALE GENOMIC DNA]</scope>
</reference>
<proteinExistence type="predicted"/>
<comment type="caution">
    <text evidence="2">The sequence shown here is derived from an EMBL/GenBank/DDBJ whole genome shotgun (WGS) entry which is preliminary data.</text>
</comment>
<keyword evidence="3" id="KW-1185">Reference proteome</keyword>
<name>A0AAV4XZW9_CAEEX</name>
<protein>
    <submittedName>
        <fullName evidence="2">Uncharacterized protein</fullName>
    </submittedName>
</protein>
<gene>
    <name evidence="2" type="ORF">CEXT_804731</name>
</gene>
<feature type="region of interest" description="Disordered" evidence="1">
    <location>
        <begin position="1"/>
        <end position="38"/>
    </location>
</feature>
<organism evidence="2 3">
    <name type="scientific">Caerostris extrusa</name>
    <name type="common">Bark spider</name>
    <name type="synonym">Caerostris bankana</name>
    <dbReference type="NCBI Taxonomy" id="172846"/>
    <lineage>
        <taxon>Eukaryota</taxon>
        <taxon>Metazoa</taxon>
        <taxon>Ecdysozoa</taxon>
        <taxon>Arthropoda</taxon>
        <taxon>Chelicerata</taxon>
        <taxon>Arachnida</taxon>
        <taxon>Araneae</taxon>
        <taxon>Araneomorphae</taxon>
        <taxon>Entelegynae</taxon>
        <taxon>Araneoidea</taxon>
        <taxon>Araneidae</taxon>
        <taxon>Caerostris</taxon>
    </lineage>
</organism>
<evidence type="ECO:0000313" key="2">
    <source>
        <dbReference type="EMBL" id="GIZ00094.1"/>
    </source>
</evidence>